<dbReference type="EMBL" id="CP053564">
    <property type="protein sequence ID" value="QJY48091.1"/>
    <property type="molecule type" value="Genomic_DNA"/>
</dbReference>
<dbReference type="KEGG" id="pbro:HOP40_21715"/>
<dbReference type="Gene3D" id="3.40.50.150">
    <property type="entry name" value="Vaccinia Virus protein VP39"/>
    <property type="match status" value="1"/>
</dbReference>
<name>A0A6M6JP60_9PSEU</name>
<protein>
    <submittedName>
        <fullName evidence="1">Uncharacterized protein</fullName>
    </submittedName>
</protein>
<dbReference type="InterPro" id="IPR029063">
    <property type="entry name" value="SAM-dependent_MTases_sf"/>
</dbReference>
<reference evidence="1 2" key="1">
    <citation type="submission" date="2020-05" db="EMBL/GenBank/DDBJ databases">
        <authorList>
            <person name="Mo P."/>
        </authorList>
    </citation>
    <scope>NUCLEOTIDE SEQUENCE [LARGE SCALE GENOMIC DNA]</scope>
    <source>
        <strain evidence="1 2">Gen01</strain>
    </source>
</reference>
<dbReference type="SUPFAM" id="SSF53335">
    <property type="entry name" value="S-adenosyl-L-methionine-dependent methyltransferases"/>
    <property type="match status" value="1"/>
</dbReference>
<proteinExistence type="predicted"/>
<gene>
    <name evidence="1" type="ORF">HOP40_21715</name>
</gene>
<dbReference type="AlphaFoldDB" id="A0A6M6JP60"/>
<organism evidence="1 2">
    <name type="scientific">Pseudonocardia broussonetiae</name>
    <dbReference type="NCBI Taxonomy" id="2736640"/>
    <lineage>
        <taxon>Bacteria</taxon>
        <taxon>Bacillati</taxon>
        <taxon>Actinomycetota</taxon>
        <taxon>Actinomycetes</taxon>
        <taxon>Pseudonocardiales</taxon>
        <taxon>Pseudonocardiaceae</taxon>
        <taxon>Pseudonocardia</taxon>
    </lineage>
</organism>
<keyword evidence="2" id="KW-1185">Reference proteome</keyword>
<dbReference type="Proteomes" id="UP000505377">
    <property type="component" value="Chromosome"/>
</dbReference>
<sequence>MLVDFRPHTRLRGSRPVDIGATVVPVLEALSDSPVDLGKVRVVADWVQYRENFRGVVDLRPILHVPAARGPAGTVPVPMGTREDDLEIAVDVRRSADVPLRELAAERLRERSDHVVLEDWGRGSESCIWDFNALYWSALELWEKASGQGYEQALPGGESDARNTDAARELVDELFAVWDRLAEARALPEELYVVELGVGNGGQAKVFLDTFRERDRDRGTGYYRRLHYLMCDYSQHVLDLARETVSEHLDHVSAFALDAVRPLTALGFLQFKVFLVYVSNVYDNLPTDEVAHLGGRTYCVETRAYLPAEAAAELAAELSAGVDELPGLVHKLLRLGPGLLPEAVPQHVPDVDRAVAFWRRTWEALRLEERYVPLAGLDTYALSDPTVRNGDAAETSLGGELLGPLLQSGADLRMHVSNGAVTSFVESLKLLHPYGTLVCHDLFVTEVEGYRTHFRGPGKYDGSVVNWVNGPLLAHVGRRHGFDIRYERFRHRSGGNIVTMSAQVGD</sequence>
<evidence type="ECO:0000313" key="2">
    <source>
        <dbReference type="Proteomes" id="UP000505377"/>
    </source>
</evidence>
<accession>A0A6M6JP60</accession>
<dbReference type="RefSeq" id="WP_172161438.1">
    <property type="nucleotide sequence ID" value="NZ_CP053564.1"/>
</dbReference>
<evidence type="ECO:0000313" key="1">
    <source>
        <dbReference type="EMBL" id="QJY48091.1"/>
    </source>
</evidence>